<dbReference type="Pfam" id="PF02992">
    <property type="entry name" value="Transposase_21"/>
    <property type="match status" value="1"/>
</dbReference>
<gene>
    <name evidence="1" type="ORF">Slati_4227500</name>
</gene>
<comment type="caution">
    <text evidence="1">The sequence shown here is derived from an EMBL/GenBank/DDBJ whole genome shotgun (WGS) entry which is preliminary data.</text>
</comment>
<dbReference type="PANTHER" id="PTHR10775">
    <property type="entry name" value="OS08G0208400 PROTEIN"/>
    <property type="match status" value="1"/>
</dbReference>
<evidence type="ECO:0000313" key="1">
    <source>
        <dbReference type="EMBL" id="KAL0401976.1"/>
    </source>
</evidence>
<name>A0AAW2TAQ1_9LAMI</name>
<accession>A0AAW2TAQ1</accession>
<dbReference type="PANTHER" id="PTHR10775:SF182">
    <property type="entry name" value="TRANSPOSON, EN_SPM-LIKE, TRANSPOSASE-ASSOCIATED DOMAIN PROTEIN-RELATED"/>
    <property type="match status" value="1"/>
</dbReference>
<sequence>MRGFTAEYYNWTSHGEESVPEYFEAATVPPVSEEPTPAAHIEANNHPHWGDEQHMDWALRMVFYAVGPSYFSSSHDGVPDDGTRSCPLDADRSEYCYGGGPYDYESRYLPLTPHLQRLYSSRATVEHMMWHATHQTDEGSVCHPSDAEAWKNFDQMYPNFAEEPPYNLPPGMCMSSEYMFLTMIIPGLSNPKRLIVVYLKSLIEELLQLWHVGVRTSDHATYNEFIMRAALMWTVNDLPAYRIASGWSTTGVMGCLYG</sequence>
<organism evidence="1">
    <name type="scientific">Sesamum latifolium</name>
    <dbReference type="NCBI Taxonomy" id="2727402"/>
    <lineage>
        <taxon>Eukaryota</taxon>
        <taxon>Viridiplantae</taxon>
        <taxon>Streptophyta</taxon>
        <taxon>Embryophyta</taxon>
        <taxon>Tracheophyta</taxon>
        <taxon>Spermatophyta</taxon>
        <taxon>Magnoliopsida</taxon>
        <taxon>eudicotyledons</taxon>
        <taxon>Gunneridae</taxon>
        <taxon>Pentapetalae</taxon>
        <taxon>asterids</taxon>
        <taxon>lamiids</taxon>
        <taxon>Lamiales</taxon>
        <taxon>Pedaliaceae</taxon>
        <taxon>Sesamum</taxon>
    </lineage>
</organism>
<dbReference type="EMBL" id="JACGWN010000015">
    <property type="protein sequence ID" value="KAL0401976.1"/>
    <property type="molecule type" value="Genomic_DNA"/>
</dbReference>
<dbReference type="AlphaFoldDB" id="A0AAW2TAQ1"/>
<dbReference type="InterPro" id="IPR004242">
    <property type="entry name" value="Transposase_21"/>
</dbReference>
<proteinExistence type="predicted"/>
<protein>
    <submittedName>
        <fullName evidence="1">Uncharacterized protein</fullName>
    </submittedName>
</protein>
<reference evidence="1" key="2">
    <citation type="journal article" date="2024" name="Plant">
        <title>Genomic evolution and insights into agronomic trait innovations of Sesamum species.</title>
        <authorList>
            <person name="Miao H."/>
            <person name="Wang L."/>
            <person name="Qu L."/>
            <person name="Liu H."/>
            <person name="Sun Y."/>
            <person name="Le M."/>
            <person name="Wang Q."/>
            <person name="Wei S."/>
            <person name="Zheng Y."/>
            <person name="Lin W."/>
            <person name="Duan Y."/>
            <person name="Cao H."/>
            <person name="Xiong S."/>
            <person name="Wang X."/>
            <person name="Wei L."/>
            <person name="Li C."/>
            <person name="Ma Q."/>
            <person name="Ju M."/>
            <person name="Zhao R."/>
            <person name="Li G."/>
            <person name="Mu C."/>
            <person name="Tian Q."/>
            <person name="Mei H."/>
            <person name="Zhang T."/>
            <person name="Gao T."/>
            <person name="Zhang H."/>
        </authorList>
    </citation>
    <scope>NUCLEOTIDE SEQUENCE</scope>
    <source>
        <strain evidence="1">KEN1</strain>
    </source>
</reference>
<reference evidence="1" key="1">
    <citation type="submission" date="2020-06" db="EMBL/GenBank/DDBJ databases">
        <authorList>
            <person name="Li T."/>
            <person name="Hu X."/>
            <person name="Zhang T."/>
            <person name="Song X."/>
            <person name="Zhang H."/>
            <person name="Dai N."/>
            <person name="Sheng W."/>
            <person name="Hou X."/>
            <person name="Wei L."/>
        </authorList>
    </citation>
    <scope>NUCLEOTIDE SEQUENCE</scope>
    <source>
        <strain evidence="1">KEN1</strain>
        <tissue evidence="1">Leaf</tissue>
    </source>
</reference>